<dbReference type="GO" id="GO:0033744">
    <property type="term" value="F:L-methionine:thioredoxin-disulfide S-oxidoreductase activity"/>
    <property type="evidence" value="ECO:0007669"/>
    <property type="project" value="RHEA"/>
</dbReference>
<feature type="active site" evidence="4">
    <location>
        <position position="11"/>
    </location>
</feature>
<dbReference type="SUPFAM" id="SSF55068">
    <property type="entry name" value="Peptide methionine sulfoxide reductase"/>
    <property type="match status" value="1"/>
</dbReference>
<dbReference type="Gene3D" id="3.30.1060.10">
    <property type="entry name" value="Peptide methionine sulphoxide reductase MsrA"/>
    <property type="match status" value="1"/>
</dbReference>
<comment type="similarity">
    <text evidence="4">Belongs to the MsrA Met sulfoxide reductase family.</text>
</comment>
<keyword evidence="1 4" id="KW-0560">Oxidoreductase</keyword>
<evidence type="ECO:0000259" key="5">
    <source>
        <dbReference type="Pfam" id="PF01625"/>
    </source>
</evidence>
<evidence type="ECO:0000313" key="7">
    <source>
        <dbReference type="Proteomes" id="UP000186465"/>
    </source>
</evidence>
<dbReference type="GO" id="GO:0008113">
    <property type="term" value="F:peptide-methionine (S)-S-oxide reductase activity"/>
    <property type="evidence" value="ECO:0007669"/>
    <property type="project" value="UniProtKB-UniRule"/>
</dbReference>
<dbReference type="InterPro" id="IPR050162">
    <property type="entry name" value="MsrA_MetSO_reductase"/>
</dbReference>
<dbReference type="EMBL" id="MPDM01000002">
    <property type="protein sequence ID" value="OKL50266.1"/>
    <property type="molecule type" value="Genomic_DNA"/>
</dbReference>
<dbReference type="GO" id="GO:0005737">
    <property type="term" value="C:cytoplasm"/>
    <property type="evidence" value="ECO:0007669"/>
    <property type="project" value="TreeGrafter"/>
</dbReference>
<dbReference type="STRING" id="156892.BM477_02425"/>
<comment type="function">
    <text evidence="4">Has an important function as a repair enzyme for proteins that have been inactivated by oxidation. Catalyzes the reversible oxidation-reduction of methionine sulfoxide in proteins to methionine.</text>
</comment>
<protein>
    <recommendedName>
        <fullName evidence="4">Peptide methionine sulfoxide reductase MsrA</fullName>
        <shortName evidence="4">Protein-methionine-S-oxide reductase</shortName>
        <ecNumber evidence="4">1.8.4.11</ecNumber>
    </recommendedName>
    <alternativeName>
        <fullName evidence="4">Peptide-methionine (S)-S-oxide reductase</fullName>
        <shortName evidence="4">Peptide Met(O) reductase</shortName>
    </alternativeName>
</protein>
<dbReference type="PANTHER" id="PTHR42799:SF2">
    <property type="entry name" value="MITOCHONDRIAL PEPTIDE METHIONINE SULFOXIDE REDUCTASE"/>
    <property type="match status" value="1"/>
</dbReference>
<evidence type="ECO:0000313" key="6">
    <source>
        <dbReference type="EMBL" id="OKL50266.1"/>
    </source>
</evidence>
<organism evidence="6 7">
    <name type="scientific">Boudabousia marimammalium</name>
    <dbReference type="NCBI Taxonomy" id="156892"/>
    <lineage>
        <taxon>Bacteria</taxon>
        <taxon>Bacillati</taxon>
        <taxon>Actinomycetota</taxon>
        <taxon>Actinomycetes</taxon>
        <taxon>Actinomycetales</taxon>
        <taxon>Actinomycetaceae</taxon>
        <taxon>Boudabousia</taxon>
    </lineage>
</organism>
<dbReference type="GO" id="GO:0034599">
    <property type="term" value="P:cellular response to oxidative stress"/>
    <property type="evidence" value="ECO:0007669"/>
    <property type="project" value="TreeGrafter"/>
</dbReference>
<proteinExistence type="inferred from homology"/>
<evidence type="ECO:0000256" key="3">
    <source>
        <dbReference type="ARBA" id="ARBA00048782"/>
    </source>
</evidence>
<name>A0A1Q5PRS6_9ACTO</name>
<evidence type="ECO:0000256" key="2">
    <source>
        <dbReference type="ARBA" id="ARBA00047806"/>
    </source>
</evidence>
<gene>
    <name evidence="4" type="primary">msrA</name>
    <name evidence="6" type="ORF">BM477_02425</name>
</gene>
<dbReference type="Pfam" id="PF01625">
    <property type="entry name" value="PMSR"/>
    <property type="match status" value="1"/>
</dbReference>
<comment type="catalytic activity">
    <reaction evidence="3 4">
        <text>[thioredoxin]-disulfide + L-methionine + H2O = L-methionine (S)-S-oxide + [thioredoxin]-dithiol</text>
        <dbReference type="Rhea" id="RHEA:19993"/>
        <dbReference type="Rhea" id="RHEA-COMP:10698"/>
        <dbReference type="Rhea" id="RHEA-COMP:10700"/>
        <dbReference type="ChEBI" id="CHEBI:15377"/>
        <dbReference type="ChEBI" id="CHEBI:29950"/>
        <dbReference type="ChEBI" id="CHEBI:50058"/>
        <dbReference type="ChEBI" id="CHEBI:57844"/>
        <dbReference type="ChEBI" id="CHEBI:58772"/>
        <dbReference type="EC" id="1.8.4.11"/>
    </reaction>
</comment>
<dbReference type="Proteomes" id="UP000186465">
    <property type="component" value="Unassembled WGS sequence"/>
</dbReference>
<dbReference type="EC" id="1.8.4.11" evidence="4"/>
<dbReference type="InterPro" id="IPR002569">
    <property type="entry name" value="Met_Sox_Rdtase_MsrA_dom"/>
</dbReference>
<evidence type="ECO:0000256" key="1">
    <source>
        <dbReference type="ARBA" id="ARBA00023002"/>
    </source>
</evidence>
<comment type="caution">
    <text evidence="6">The sequence shown here is derived from an EMBL/GenBank/DDBJ whole genome shotgun (WGS) entry which is preliminary data.</text>
</comment>
<reference evidence="7" key="1">
    <citation type="submission" date="2016-11" db="EMBL/GenBank/DDBJ databases">
        <title>Actinomyces gypaetusis sp. nov. isolated from Gypaetus barbatus in Qinghai Tibet Plateau China.</title>
        <authorList>
            <person name="Meng X."/>
        </authorList>
    </citation>
    <scope>NUCLEOTIDE SEQUENCE [LARGE SCALE GENOMIC DNA]</scope>
    <source>
        <strain evidence="7">DSM 15383</strain>
    </source>
</reference>
<evidence type="ECO:0000256" key="4">
    <source>
        <dbReference type="HAMAP-Rule" id="MF_01401"/>
    </source>
</evidence>
<dbReference type="NCBIfam" id="TIGR00401">
    <property type="entry name" value="msrA"/>
    <property type="match status" value="1"/>
</dbReference>
<comment type="catalytic activity">
    <reaction evidence="2 4">
        <text>L-methionyl-[protein] + [thioredoxin]-disulfide + H2O = L-methionyl-(S)-S-oxide-[protein] + [thioredoxin]-dithiol</text>
        <dbReference type="Rhea" id="RHEA:14217"/>
        <dbReference type="Rhea" id="RHEA-COMP:10698"/>
        <dbReference type="Rhea" id="RHEA-COMP:10700"/>
        <dbReference type="Rhea" id="RHEA-COMP:12313"/>
        <dbReference type="Rhea" id="RHEA-COMP:12315"/>
        <dbReference type="ChEBI" id="CHEBI:15377"/>
        <dbReference type="ChEBI" id="CHEBI:16044"/>
        <dbReference type="ChEBI" id="CHEBI:29950"/>
        <dbReference type="ChEBI" id="CHEBI:44120"/>
        <dbReference type="ChEBI" id="CHEBI:50058"/>
        <dbReference type="EC" id="1.8.4.11"/>
    </reaction>
</comment>
<dbReference type="PANTHER" id="PTHR42799">
    <property type="entry name" value="MITOCHONDRIAL PEPTIDE METHIONINE SULFOXIDE REDUCTASE"/>
    <property type="match status" value="1"/>
</dbReference>
<feature type="domain" description="Peptide methionine sulphoxide reductase MsrA" evidence="5">
    <location>
        <begin position="4"/>
        <end position="160"/>
    </location>
</feature>
<dbReference type="HAMAP" id="MF_01401">
    <property type="entry name" value="MsrA"/>
    <property type="match status" value="1"/>
</dbReference>
<dbReference type="AlphaFoldDB" id="A0A1Q5PRS6"/>
<accession>A0A1Q5PRS6</accession>
<sequence>MNKTIVIGMGCFWGVQKAADSIPGVKETTVGYMGGTTPNPTYMEVCSNLTGHVEVVEVVYEDDPKVLADLLKFFWEQHDPTQGNRQGNDIGSQYRSVIYSADVEQLEAAKASAEKAQQALTAAGFGPITTEISLMSEAGQFWPAEEYHQKYLEKNPNGYCPVHATGIKCGWTADAQ</sequence>
<keyword evidence="7" id="KW-1185">Reference proteome</keyword>
<dbReference type="RefSeq" id="WP_075361092.1">
    <property type="nucleotide sequence ID" value="NZ_MPDM01000002.1"/>
</dbReference>
<dbReference type="InterPro" id="IPR036509">
    <property type="entry name" value="Met_Sox_Rdtase_MsrA_sf"/>
</dbReference>